<dbReference type="InterPro" id="IPR000182">
    <property type="entry name" value="GNAT_dom"/>
</dbReference>
<comment type="function">
    <text evidence="1">Acyltransferase required for the direct transfer of medium- to long-chain fatty acyl moieties from a carrier protein (MbtL) on to the epsilon-amino group of lysine residue in the mycobactin core.</text>
</comment>
<evidence type="ECO:0000256" key="4">
    <source>
        <dbReference type="ARBA" id="ARBA00023251"/>
    </source>
</evidence>
<proteinExistence type="predicted"/>
<dbReference type="InterPro" id="IPR019432">
    <property type="entry name" value="Acyltransferase_MbtK/IucB-like"/>
</dbReference>
<accession>A0A2G3PNW3</accession>
<evidence type="ECO:0000256" key="3">
    <source>
        <dbReference type="ARBA" id="ARBA00020586"/>
    </source>
</evidence>
<dbReference type="SMART" id="SM01006">
    <property type="entry name" value="AlcB"/>
    <property type="match status" value="1"/>
</dbReference>
<dbReference type="RefSeq" id="WP_099382159.1">
    <property type="nucleotide sequence ID" value="NZ_PEBD01000005.1"/>
</dbReference>
<keyword evidence="7" id="KW-0808">Transferase</keyword>
<keyword evidence="4" id="KW-0046">Antibiotic resistance</keyword>
<dbReference type="GO" id="GO:0046677">
    <property type="term" value="P:response to antibiotic"/>
    <property type="evidence" value="ECO:0007669"/>
    <property type="project" value="UniProtKB-KW"/>
</dbReference>
<dbReference type="EMBL" id="PEBD01000005">
    <property type="protein sequence ID" value="PHV67461.1"/>
    <property type="molecule type" value="Genomic_DNA"/>
</dbReference>
<evidence type="ECO:0000256" key="1">
    <source>
        <dbReference type="ARBA" id="ARBA00003818"/>
    </source>
</evidence>
<dbReference type="Proteomes" id="UP000225108">
    <property type="component" value="Unassembled WGS sequence"/>
</dbReference>
<name>A0A2G3PNW3_WILMA</name>
<dbReference type="Pfam" id="PF13523">
    <property type="entry name" value="Acetyltransf_8"/>
    <property type="match status" value="1"/>
</dbReference>
<feature type="domain" description="N-acetyltransferase" evidence="6">
    <location>
        <begin position="1"/>
        <end position="164"/>
    </location>
</feature>
<dbReference type="GO" id="GO:0019290">
    <property type="term" value="P:siderophore biosynthetic process"/>
    <property type="evidence" value="ECO:0007669"/>
    <property type="project" value="InterPro"/>
</dbReference>
<dbReference type="PANTHER" id="PTHR31438">
    <property type="entry name" value="LYSINE N-ACYLTRANSFERASE C17G9.06C-RELATED"/>
    <property type="match status" value="1"/>
</dbReference>
<reference evidence="7 8" key="1">
    <citation type="submission" date="2017-10" db="EMBL/GenBank/DDBJ databases">
        <title>The draft genome sequence of Williamsia sp. BULT 1.1 isolated from the semi-arid grassland soils from South Africa.</title>
        <authorList>
            <person name="Kabwe M.H."/>
            <person name="Govender N."/>
            <person name="Mutseka Lunga P."/>
            <person name="Vikram S."/>
            <person name="Makhalanyane T.P."/>
        </authorList>
    </citation>
    <scope>NUCLEOTIDE SEQUENCE [LARGE SCALE GENOMIC DNA]</scope>
    <source>
        <strain evidence="7 8">BULT 1.1</strain>
    </source>
</reference>
<evidence type="ECO:0000313" key="7">
    <source>
        <dbReference type="EMBL" id="PHV67461.1"/>
    </source>
</evidence>
<dbReference type="SUPFAM" id="SSF55729">
    <property type="entry name" value="Acyl-CoA N-acyltransferases (Nat)"/>
    <property type="match status" value="1"/>
</dbReference>
<evidence type="ECO:0000313" key="8">
    <source>
        <dbReference type="Proteomes" id="UP000225108"/>
    </source>
</evidence>
<dbReference type="UniPathway" id="UPA00011"/>
<comment type="pathway">
    <text evidence="2">Siderophore biosynthesis; mycobactin biosynthesis.</text>
</comment>
<evidence type="ECO:0000256" key="2">
    <source>
        <dbReference type="ARBA" id="ARBA00005102"/>
    </source>
</evidence>
<dbReference type="AlphaFoldDB" id="A0A2G3PNW3"/>
<comment type="caution">
    <text evidence="7">The sequence shown here is derived from an EMBL/GenBank/DDBJ whole genome shotgun (WGS) entry which is preliminary data.</text>
</comment>
<evidence type="ECO:0000259" key="6">
    <source>
        <dbReference type="PROSITE" id="PS51186"/>
    </source>
</evidence>
<gene>
    <name evidence="7" type="ORF">CSW57_07065</name>
</gene>
<dbReference type="InterPro" id="IPR016181">
    <property type="entry name" value="Acyl_CoA_acyltransferase"/>
</dbReference>
<protein>
    <recommendedName>
        <fullName evidence="3">Lysine N-acyltransferase MbtK</fullName>
    </recommendedName>
    <alternativeName>
        <fullName evidence="5">Mycobactin synthase protein K</fullName>
    </alternativeName>
</protein>
<dbReference type="Gene3D" id="3.40.630.30">
    <property type="match status" value="1"/>
</dbReference>
<organism evidence="7 8">
    <name type="scientific">Williamsia marianensis</name>
    <dbReference type="NCBI Taxonomy" id="85044"/>
    <lineage>
        <taxon>Bacteria</taxon>
        <taxon>Bacillati</taxon>
        <taxon>Actinomycetota</taxon>
        <taxon>Actinomycetes</taxon>
        <taxon>Mycobacteriales</taxon>
        <taxon>Nocardiaceae</taxon>
        <taxon>Williamsia</taxon>
    </lineage>
</organism>
<dbReference type="PANTHER" id="PTHR31438:SF1">
    <property type="entry name" value="LYSINE N-ACYLTRANSFERASE C17G9.06C-RELATED"/>
    <property type="match status" value="1"/>
</dbReference>
<evidence type="ECO:0000256" key="5">
    <source>
        <dbReference type="ARBA" id="ARBA00031122"/>
    </source>
</evidence>
<dbReference type="GO" id="GO:0016410">
    <property type="term" value="F:N-acyltransferase activity"/>
    <property type="evidence" value="ECO:0007669"/>
    <property type="project" value="TreeGrafter"/>
</dbReference>
<sequence length="176" mass="19599">MRFRPIERHDLPLIQRWLEQPHVARFWNHDTSDAAVERDFGGSITGTEPCEVFIAIHDGAPIGLIQRYLFSAYPEDLVEMQTLVSVPPNALSVDYFIGVPDLTGQGLGTAMIREMVDKSWVEHPASDTIIVPVAVANPASWRALLAAGFTQIATGYLTPDNPIDDGRHHVFRTDRP</sequence>
<dbReference type="PROSITE" id="PS51186">
    <property type="entry name" value="GNAT"/>
    <property type="match status" value="1"/>
</dbReference>